<dbReference type="AlphaFoldDB" id="A0AAN8Q3M2"/>
<reference evidence="1 2" key="1">
    <citation type="submission" date="2024-01" db="EMBL/GenBank/DDBJ databases">
        <title>The genome of the rayed Mediterranean limpet Patella caerulea (Linnaeus, 1758).</title>
        <authorList>
            <person name="Anh-Thu Weber A."/>
            <person name="Halstead-Nussloch G."/>
        </authorList>
    </citation>
    <scope>NUCLEOTIDE SEQUENCE [LARGE SCALE GENOMIC DNA]</scope>
    <source>
        <strain evidence="1">AATW-2023a</strain>
        <tissue evidence="1">Whole specimen</tissue>
    </source>
</reference>
<dbReference type="Proteomes" id="UP001347796">
    <property type="component" value="Unassembled WGS sequence"/>
</dbReference>
<comment type="caution">
    <text evidence="1">The sequence shown here is derived from an EMBL/GenBank/DDBJ whole genome shotgun (WGS) entry which is preliminary data.</text>
</comment>
<name>A0AAN8Q3M2_PATCE</name>
<accession>A0AAN8Q3M2</accession>
<organism evidence="1 2">
    <name type="scientific">Patella caerulea</name>
    <name type="common">Rayed Mediterranean limpet</name>
    <dbReference type="NCBI Taxonomy" id="87958"/>
    <lineage>
        <taxon>Eukaryota</taxon>
        <taxon>Metazoa</taxon>
        <taxon>Spiralia</taxon>
        <taxon>Lophotrochozoa</taxon>
        <taxon>Mollusca</taxon>
        <taxon>Gastropoda</taxon>
        <taxon>Patellogastropoda</taxon>
        <taxon>Patelloidea</taxon>
        <taxon>Patellidae</taxon>
        <taxon>Patella</taxon>
    </lineage>
</organism>
<keyword evidence="2" id="KW-1185">Reference proteome</keyword>
<sequence>MDRFIIRGTVHERQTLITALDKPNTINNINSINNVAVVRNKTTVVRPHQQEEEPLAITDNEPLKKKARIFRFAETWKTNRP</sequence>
<gene>
    <name evidence="1" type="ORF">SNE40_009726</name>
</gene>
<evidence type="ECO:0000313" key="1">
    <source>
        <dbReference type="EMBL" id="KAK6181950.1"/>
    </source>
</evidence>
<protein>
    <submittedName>
        <fullName evidence="1">Uncharacterized protein</fullName>
    </submittedName>
</protein>
<proteinExistence type="predicted"/>
<evidence type="ECO:0000313" key="2">
    <source>
        <dbReference type="Proteomes" id="UP001347796"/>
    </source>
</evidence>
<dbReference type="EMBL" id="JAZGQO010000007">
    <property type="protein sequence ID" value="KAK6181950.1"/>
    <property type="molecule type" value="Genomic_DNA"/>
</dbReference>